<evidence type="ECO:0000259" key="1">
    <source>
        <dbReference type="Pfam" id="PF00144"/>
    </source>
</evidence>
<feature type="domain" description="Beta-lactamase-related" evidence="1">
    <location>
        <begin position="61"/>
        <end position="321"/>
    </location>
</feature>
<dbReference type="InterPro" id="IPR001466">
    <property type="entry name" value="Beta-lactam-related"/>
</dbReference>
<protein>
    <submittedName>
        <fullName evidence="2">Serine hydrolase</fullName>
    </submittedName>
</protein>
<dbReference type="Gene3D" id="3.40.710.10">
    <property type="entry name" value="DD-peptidase/beta-lactamase superfamily"/>
    <property type="match status" value="1"/>
</dbReference>
<dbReference type="SUPFAM" id="SSF56601">
    <property type="entry name" value="beta-lactamase/transpeptidase-like"/>
    <property type="match status" value="1"/>
</dbReference>
<evidence type="ECO:0000313" key="3">
    <source>
        <dbReference type="Proteomes" id="UP000617145"/>
    </source>
</evidence>
<gene>
    <name evidence="2" type="ORF">GCM10011415_09030</name>
</gene>
<sequence length="348" mass="37320">MPYKPRECLQIMDMPDLTEPVIPTRRIFALTAAAALACPAVLRAAPGDIRDRARGLDQLHAIMVQRGDEVLVETAPRGPGLDGLANVKSVSKSLLALILGGVIKDGGVPGVNATLAQVAPSLLPSDATEGTEELTLEDLVTLRMGLERTSGSNYGAWVSSNNWIDYVLTRDRVAENGGRMLYSTGTTHLLGAALATATGDSLLTLARRHLGQPLGIEIPPWTRDPQGFYFGGNEMALTPRHMLRVALAMRDGGRIDDRQALPATWVEASQRPRTRSPYSGLSYGYGWFLSRSGWTLARGYGGQVIAAHPGRDLAVAITSDPLRPARSAGYFGDLMDLLDGPILDLGRA</sequence>
<accession>A0A8J3EG33</accession>
<comment type="caution">
    <text evidence="2">The sequence shown here is derived from an EMBL/GenBank/DDBJ whole genome shotgun (WGS) entry which is preliminary data.</text>
</comment>
<keyword evidence="3" id="KW-1185">Reference proteome</keyword>
<name>A0A8J3EG33_9RHOB</name>
<organism evidence="2 3">
    <name type="scientific">Salipiger pallidus</name>
    <dbReference type="NCBI Taxonomy" id="1775170"/>
    <lineage>
        <taxon>Bacteria</taxon>
        <taxon>Pseudomonadati</taxon>
        <taxon>Pseudomonadota</taxon>
        <taxon>Alphaproteobacteria</taxon>
        <taxon>Rhodobacterales</taxon>
        <taxon>Roseobacteraceae</taxon>
        <taxon>Salipiger</taxon>
    </lineage>
</organism>
<dbReference type="GO" id="GO:0016787">
    <property type="term" value="F:hydrolase activity"/>
    <property type="evidence" value="ECO:0007669"/>
    <property type="project" value="UniProtKB-KW"/>
</dbReference>
<dbReference type="InterPro" id="IPR050789">
    <property type="entry name" value="Diverse_Enzym_Activities"/>
</dbReference>
<reference evidence="2" key="2">
    <citation type="submission" date="2020-09" db="EMBL/GenBank/DDBJ databases">
        <authorList>
            <person name="Sun Q."/>
            <person name="Zhou Y."/>
        </authorList>
    </citation>
    <scope>NUCLEOTIDE SEQUENCE</scope>
    <source>
        <strain evidence="2">CGMCC 1.15762</strain>
    </source>
</reference>
<dbReference type="EMBL" id="BMJV01000001">
    <property type="protein sequence ID" value="GGG64632.1"/>
    <property type="molecule type" value="Genomic_DNA"/>
</dbReference>
<dbReference type="Proteomes" id="UP000617145">
    <property type="component" value="Unassembled WGS sequence"/>
</dbReference>
<dbReference type="PANTHER" id="PTHR43283:SF7">
    <property type="entry name" value="BETA-LACTAMASE-RELATED DOMAIN-CONTAINING PROTEIN"/>
    <property type="match status" value="1"/>
</dbReference>
<reference evidence="2" key="1">
    <citation type="journal article" date="2014" name="Int. J. Syst. Evol. Microbiol.">
        <title>Complete genome sequence of Corynebacterium casei LMG S-19264T (=DSM 44701T), isolated from a smear-ripened cheese.</title>
        <authorList>
            <consortium name="US DOE Joint Genome Institute (JGI-PGF)"/>
            <person name="Walter F."/>
            <person name="Albersmeier A."/>
            <person name="Kalinowski J."/>
            <person name="Ruckert C."/>
        </authorList>
    </citation>
    <scope>NUCLEOTIDE SEQUENCE</scope>
    <source>
        <strain evidence="2">CGMCC 1.15762</strain>
    </source>
</reference>
<dbReference type="PANTHER" id="PTHR43283">
    <property type="entry name" value="BETA-LACTAMASE-RELATED"/>
    <property type="match status" value="1"/>
</dbReference>
<dbReference type="AlphaFoldDB" id="A0A8J3EG33"/>
<dbReference type="InterPro" id="IPR012338">
    <property type="entry name" value="Beta-lactam/transpept-like"/>
</dbReference>
<keyword evidence="2" id="KW-0378">Hydrolase</keyword>
<dbReference type="Pfam" id="PF00144">
    <property type="entry name" value="Beta-lactamase"/>
    <property type="match status" value="1"/>
</dbReference>
<evidence type="ECO:0000313" key="2">
    <source>
        <dbReference type="EMBL" id="GGG64632.1"/>
    </source>
</evidence>
<proteinExistence type="predicted"/>